<evidence type="ECO:0000256" key="1">
    <source>
        <dbReference type="ARBA" id="ARBA00008553"/>
    </source>
</evidence>
<dbReference type="GO" id="GO:0006412">
    <property type="term" value="P:translation"/>
    <property type="evidence" value="ECO:0007669"/>
    <property type="project" value="InterPro"/>
</dbReference>
<protein>
    <recommendedName>
        <fullName evidence="5">Large ribosomal subunit protein uL5 N-terminal domain-containing protein</fullName>
    </recommendedName>
</protein>
<dbReference type="GO" id="GO:1990904">
    <property type="term" value="C:ribonucleoprotein complex"/>
    <property type="evidence" value="ECO:0007669"/>
    <property type="project" value="UniProtKB-KW"/>
</dbReference>
<evidence type="ECO:0000256" key="2">
    <source>
        <dbReference type="ARBA" id="ARBA00022980"/>
    </source>
</evidence>
<dbReference type="Ensembl" id="ENSSSCT00070002464.1">
    <property type="protein sequence ID" value="ENSSSCP00070002054.1"/>
    <property type="gene ID" value="ENSSSCG00070001277.1"/>
</dbReference>
<comment type="similarity">
    <text evidence="1">Belongs to the universal ribosomal protein uL5 family.</text>
</comment>
<feature type="region of interest" description="Disordered" evidence="4">
    <location>
        <begin position="175"/>
        <end position="194"/>
    </location>
</feature>
<name>A0A4X1SIE7_PIG</name>
<dbReference type="InterPro" id="IPR031310">
    <property type="entry name" value="Ribosomal_uL5_N"/>
</dbReference>
<reference evidence="6" key="2">
    <citation type="submission" date="2025-08" db="UniProtKB">
        <authorList>
            <consortium name="Ensembl"/>
        </authorList>
    </citation>
    <scope>IDENTIFICATION</scope>
</reference>
<dbReference type="InterPro" id="IPR002132">
    <property type="entry name" value="Ribosomal_uL5"/>
</dbReference>
<feature type="domain" description="Large ribosomal subunit protein uL5 N-terminal" evidence="5">
    <location>
        <begin position="1"/>
        <end position="40"/>
    </location>
</feature>
<evidence type="ECO:0000313" key="7">
    <source>
        <dbReference type="Proteomes" id="UP000314985"/>
    </source>
</evidence>
<keyword evidence="2" id="KW-0689">Ribosomal protein</keyword>
<dbReference type="Proteomes" id="UP000314985">
    <property type="component" value="Chromosome 5"/>
</dbReference>
<evidence type="ECO:0000256" key="3">
    <source>
        <dbReference type="ARBA" id="ARBA00023274"/>
    </source>
</evidence>
<dbReference type="Pfam" id="PF00281">
    <property type="entry name" value="Ribosomal_L5"/>
    <property type="match status" value="1"/>
</dbReference>
<reference evidence="6 7" key="1">
    <citation type="submission" date="2017-08" db="EMBL/GenBank/DDBJ databases">
        <title>USMARCv1.0.</title>
        <authorList>
            <person name="Hannum G.I."/>
            <person name="Koren S."/>
            <person name="Schroeder S.G."/>
            <person name="Chin S.C."/>
            <person name="Nonneman D.J."/>
            <person name="Becker S.A."/>
            <person name="Rosen B.D."/>
            <person name="Bickhart D.M."/>
            <person name="Putnam N.H."/>
            <person name="Green R.E."/>
            <person name="Tuggle C.K."/>
            <person name="Liu H."/>
            <person name="Rohrer G.A."/>
            <person name="Warr A."/>
            <person name="Hall R."/>
            <person name="Kim K."/>
            <person name="Hume D.A."/>
            <person name="Talbot R."/>
            <person name="Chow W."/>
            <person name="Howe K."/>
            <person name="Schwartz A.S."/>
            <person name="Watson M."/>
            <person name="Archibald A.L."/>
            <person name="Phillippy A.M."/>
            <person name="Smith T.P.L."/>
        </authorList>
    </citation>
    <scope>NUCLEOTIDE SEQUENCE [LARGE SCALE GENOMIC DNA]</scope>
</reference>
<dbReference type="GO" id="GO:0003735">
    <property type="term" value="F:structural constituent of ribosome"/>
    <property type="evidence" value="ECO:0007669"/>
    <property type="project" value="InterPro"/>
</dbReference>
<dbReference type="GO" id="GO:0005840">
    <property type="term" value="C:ribosome"/>
    <property type="evidence" value="ECO:0007669"/>
    <property type="project" value="UniProtKB-KW"/>
</dbReference>
<accession>A0A4X1SIE7</accession>
<dbReference type="InterPro" id="IPR022803">
    <property type="entry name" value="Ribosomal_uL5_dom_sf"/>
</dbReference>
<sequence length="194" mass="21475">MWELCICKLCLNTCVGKSGDGLTRAAKVLELLTGQTPVSFGIRRSKKIAIHCTVRGAEAKEILEKGLKVREHELRKNNFSILETLVLGSKNTWIRGSDRIHTLVSMAWASMWVLGRPGFSIADKKIGCTGAKHRISKEEAMRWFYGLRILHCHCCGLGCCCGMGSISGPGTLYASGTAKKQPKKKKKRRKRGNL</sequence>
<keyword evidence="3" id="KW-0687">Ribonucleoprotein</keyword>
<evidence type="ECO:0000256" key="4">
    <source>
        <dbReference type="SAM" id="MobiDB-lite"/>
    </source>
</evidence>
<dbReference type="Gene3D" id="3.30.1440.10">
    <property type="match status" value="1"/>
</dbReference>
<feature type="compositionally biased region" description="Basic residues" evidence="4">
    <location>
        <begin position="180"/>
        <end position="194"/>
    </location>
</feature>
<proteinExistence type="inferred from homology"/>
<evidence type="ECO:0000313" key="6">
    <source>
        <dbReference type="Ensembl" id="ENSSSCP00070002054.1"/>
    </source>
</evidence>
<dbReference type="AlphaFoldDB" id="A0A4X1SIE7"/>
<dbReference type="SUPFAM" id="SSF55282">
    <property type="entry name" value="RL5-like"/>
    <property type="match status" value="1"/>
</dbReference>
<organism evidence="6 7">
    <name type="scientific">Sus scrofa</name>
    <name type="common">Pig</name>
    <dbReference type="NCBI Taxonomy" id="9823"/>
    <lineage>
        <taxon>Eukaryota</taxon>
        <taxon>Metazoa</taxon>
        <taxon>Chordata</taxon>
        <taxon>Craniata</taxon>
        <taxon>Vertebrata</taxon>
        <taxon>Euteleostomi</taxon>
        <taxon>Mammalia</taxon>
        <taxon>Eutheria</taxon>
        <taxon>Laurasiatheria</taxon>
        <taxon>Artiodactyla</taxon>
        <taxon>Suina</taxon>
        <taxon>Suidae</taxon>
        <taxon>Sus</taxon>
    </lineage>
</organism>
<evidence type="ECO:0000259" key="5">
    <source>
        <dbReference type="Pfam" id="PF00281"/>
    </source>
</evidence>
<dbReference type="PANTHER" id="PTHR11994">
    <property type="entry name" value="60S RIBOSOMAL PROTEIN L11-RELATED"/>
    <property type="match status" value="1"/>
</dbReference>